<dbReference type="Gene3D" id="1.20.5.170">
    <property type="match status" value="1"/>
</dbReference>
<dbReference type="AlphaFoldDB" id="A0A8H4VVE7"/>
<dbReference type="InterPro" id="IPR018287">
    <property type="entry name" value="Hap4_TF_heteromerisation"/>
</dbReference>
<evidence type="ECO:0000256" key="3">
    <source>
        <dbReference type="SAM" id="MobiDB-lite"/>
    </source>
</evidence>
<feature type="region of interest" description="Disordered" evidence="3">
    <location>
        <begin position="122"/>
        <end position="203"/>
    </location>
</feature>
<feature type="domain" description="BZIP" evidence="4">
    <location>
        <begin position="53"/>
        <end position="67"/>
    </location>
</feature>
<reference evidence="5 6" key="1">
    <citation type="submission" date="2019-12" db="EMBL/GenBank/DDBJ databases">
        <authorList>
            <person name="Floudas D."/>
            <person name="Bentzer J."/>
            <person name="Ahren D."/>
            <person name="Johansson T."/>
            <person name="Persson P."/>
            <person name="Tunlid A."/>
        </authorList>
    </citation>
    <scope>NUCLEOTIDE SEQUENCE [LARGE SCALE GENOMIC DNA]</scope>
    <source>
        <strain evidence="5 6">CBS 102.39</strain>
    </source>
</reference>
<evidence type="ECO:0000313" key="6">
    <source>
        <dbReference type="Proteomes" id="UP000521872"/>
    </source>
</evidence>
<evidence type="ECO:0000313" key="5">
    <source>
        <dbReference type="EMBL" id="KAF4623637.1"/>
    </source>
</evidence>
<dbReference type="GO" id="GO:0090575">
    <property type="term" value="C:RNA polymerase II transcription regulator complex"/>
    <property type="evidence" value="ECO:0007669"/>
    <property type="project" value="TreeGrafter"/>
</dbReference>
<dbReference type="InterPro" id="IPR050936">
    <property type="entry name" value="AP-1-like"/>
</dbReference>
<protein>
    <recommendedName>
        <fullName evidence="4">BZIP domain-containing protein</fullName>
    </recommendedName>
</protein>
<feature type="compositionally biased region" description="Low complexity" evidence="3">
    <location>
        <begin position="184"/>
        <end position="199"/>
    </location>
</feature>
<name>A0A8H4VVE7_9AGAR</name>
<sequence>MTSLSNPSSSTTLWATASKEWVIQPKPKPGRKPKKDVASPSRGETEQADTKGRRTQNRAAQRAFRERKQSQLSELQARIQMYEQGEIERNVALQNIAKRLKEENEKLRKENAELLAKLQLLQQQQQPPQPVPGSEKHIEDVQDKKRGRDDSVCPMSKQPSSQKKPRTESVADCRPLPPSVAFHMSTTSSTPSMASTPDSNGTSDTQFSVMPYDLQAEISTDAFNQFPADIGMERKTASACLTSFSTFGCGFCDESSLCVCREIAVQHIVNANAHDFKTTAYDEPPALVGQNHDMPPHQTPKPMSILDNLPAYQPPVALRKRPGKTAMNSVFPVKTMAASEKKIDANCSGDPSNCLACGDDAFGKAFCAAMGYTASAVCDDCPSKANSSSSAGSGCCGLSGDGMPCATCPSTKNTTLSPEEASDYMPTNAAWLKLKAHPNVEFADLTLLAEVVSSRSKCSGPQLVLASSQQDAKQNATGCGDNIVDALRRDGASPPPRLVPQEILLECGRRRVRQVHADGVREALRMLDAKFM</sequence>
<comment type="caution">
    <text evidence="5">The sequence shown here is derived from an EMBL/GenBank/DDBJ whole genome shotgun (WGS) entry which is preliminary data.</text>
</comment>
<evidence type="ECO:0000259" key="4">
    <source>
        <dbReference type="PROSITE" id="PS00036"/>
    </source>
</evidence>
<feature type="region of interest" description="Disordered" evidence="3">
    <location>
        <begin position="1"/>
        <end position="72"/>
    </location>
</feature>
<dbReference type="PANTHER" id="PTHR40621:SF7">
    <property type="entry name" value="BZIP DOMAIN-CONTAINING PROTEIN"/>
    <property type="match status" value="1"/>
</dbReference>
<keyword evidence="6" id="KW-1185">Reference proteome</keyword>
<feature type="compositionally biased region" description="Basic and acidic residues" evidence="3">
    <location>
        <begin position="43"/>
        <end position="52"/>
    </location>
</feature>
<dbReference type="EMBL" id="JAACJL010000001">
    <property type="protein sequence ID" value="KAF4623637.1"/>
    <property type="molecule type" value="Genomic_DNA"/>
</dbReference>
<organism evidence="5 6">
    <name type="scientific">Agrocybe pediades</name>
    <dbReference type="NCBI Taxonomy" id="84607"/>
    <lineage>
        <taxon>Eukaryota</taxon>
        <taxon>Fungi</taxon>
        <taxon>Dikarya</taxon>
        <taxon>Basidiomycota</taxon>
        <taxon>Agaricomycotina</taxon>
        <taxon>Agaricomycetes</taxon>
        <taxon>Agaricomycetidae</taxon>
        <taxon>Agaricales</taxon>
        <taxon>Agaricineae</taxon>
        <taxon>Strophariaceae</taxon>
        <taxon>Agrocybe</taxon>
    </lineage>
</organism>
<dbReference type="PROSITE" id="PS00036">
    <property type="entry name" value="BZIP_BASIC"/>
    <property type="match status" value="1"/>
</dbReference>
<dbReference type="SMART" id="SM00338">
    <property type="entry name" value="BRLZ"/>
    <property type="match status" value="1"/>
</dbReference>
<proteinExistence type="predicted"/>
<dbReference type="InterPro" id="IPR046347">
    <property type="entry name" value="bZIP_sf"/>
</dbReference>
<gene>
    <name evidence="5" type="ORF">D9613_001901</name>
</gene>
<dbReference type="GO" id="GO:0000976">
    <property type="term" value="F:transcription cis-regulatory region binding"/>
    <property type="evidence" value="ECO:0007669"/>
    <property type="project" value="InterPro"/>
</dbReference>
<evidence type="ECO:0000256" key="1">
    <source>
        <dbReference type="ARBA" id="ARBA00004123"/>
    </source>
</evidence>
<dbReference type="CDD" id="cd14688">
    <property type="entry name" value="bZIP_YAP"/>
    <property type="match status" value="1"/>
</dbReference>
<accession>A0A8H4VVE7</accession>
<keyword evidence="2" id="KW-0539">Nucleus</keyword>
<dbReference type="Pfam" id="PF10297">
    <property type="entry name" value="Hap4_Hap_bind"/>
    <property type="match status" value="1"/>
</dbReference>
<feature type="compositionally biased region" description="Basic and acidic residues" evidence="3">
    <location>
        <begin position="134"/>
        <end position="151"/>
    </location>
</feature>
<comment type="subcellular location">
    <subcellularLocation>
        <location evidence="1">Nucleus</location>
    </subcellularLocation>
</comment>
<evidence type="ECO:0000256" key="2">
    <source>
        <dbReference type="ARBA" id="ARBA00023242"/>
    </source>
</evidence>
<dbReference type="InterPro" id="IPR004827">
    <property type="entry name" value="bZIP"/>
</dbReference>
<dbReference type="PANTHER" id="PTHR40621">
    <property type="entry name" value="TRANSCRIPTION FACTOR KAPC-RELATED"/>
    <property type="match status" value="1"/>
</dbReference>
<feature type="compositionally biased region" description="Low complexity" evidence="3">
    <location>
        <begin position="1"/>
        <end position="13"/>
    </location>
</feature>
<dbReference type="SUPFAM" id="SSF57959">
    <property type="entry name" value="Leucine zipper domain"/>
    <property type="match status" value="1"/>
</dbReference>
<dbReference type="Proteomes" id="UP000521872">
    <property type="component" value="Unassembled WGS sequence"/>
</dbReference>
<dbReference type="GO" id="GO:0001228">
    <property type="term" value="F:DNA-binding transcription activator activity, RNA polymerase II-specific"/>
    <property type="evidence" value="ECO:0007669"/>
    <property type="project" value="TreeGrafter"/>
</dbReference>